<feature type="transmembrane region" description="Helical" evidence="1">
    <location>
        <begin position="91"/>
        <end position="113"/>
    </location>
</feature>
<evidence type="ECO:0000259" key="2">
    <source>
        <dbReference type="PROSITE" id="PS51352"/>
    </source>
</evidence>
<dbReference type="PANTHER" id="PTHR42852:SF13">
    <property type="entry name" value="PROTEIN DIPZ"/>
    <property type="match status" value="1"/>
</dbReference>
<dbReference type="PANTHER" id="PTHR42852">
    <property type="entry name" value="THIOL:DISULFIDE INTERCHANGE PROTEIN DSBE"/>
    <property type="match status" value="1"/>
</dbReference>
<sequence length="664" mass="76922">MKKYLNIFYLTFVCLLGSKYLSIRRSCPDHPQRVVDDPSSESAGNSNPITTWLCKYMFGRSVVKKPACVEYKRFRTELFYGAHYQETLNRLLNLASFVPFIHLLIEWLVWVLFSNRNNTGLKEIPNFYLRDGSRQVIEPSFSVSKKMMVMVIMLLPLAGVAQEEQQGAGAPIVIYGEIHSPFEYNQLEVKLFENYLWHNPTQFDHYRDTIALKKGTMAQVNPKSQYMRWVSPEFNEPAYLSLKADNHYLIRDYLVMPGDSIMVFFDDFTKYTYFDGKAAPAFDLQYKQVREFQFEKFQEGITINTSDPNDLLYNQGFSMLLDEFGSQYGRQVRVIPYDKFYNLKSLHRKSEELEKEFRSTEKFSAESTDFQINIIHANRFGKELYGLYNLFRFDYANAVKRNDTDLQDSLVTFFRQKLPTPQDYPIPGNLIYYSSELPGAIVEYALVSSQIDSIDIGNWVKENYHGEVRDKLWAYYFLRHSQGIADPENWISEISKHVETPWISEIFKGYIANMETSSELEEYRFITPKGGQGGFADLERDRIVLVDFWFTGCGACVKFYRDVLSKLEEEYSGQGNIEFVSISIDGDPELWKKSLQSGKYTSPHATNYYAGPDHKILADFRISSFPNQLVLGPGLKILQSGGFPQSLEGWRNLINSNLISNPVN</sequence>
<evidence type="ECO:0000256" key="1">
    <source>
        <dbReference type="SAM" id="Phobius"/>
    </source>
</evidence>
<protein>
    <recommendedName>
        <fullName evidence="2">Thioredoxin domain-containing protein</fullName>
    </recommendedName>
</protein>
<reference evidence="3 4" key="1">
    <citation type="journal article" date="2020" name="Syst. Appl. Microbiol.">
        <title>Arthrospiribacter ruber gen. nov., sp. nov., a novel bacterium isolated from Arthrospira cultures.</title>
        <authorList>
            <person name="Waleron M."/>
            <person name="Misztak A."/>
            <person name="Waleron M.M."/>
            <person name="Furmaniak M."/>
            <person name="Mrozik A."/>
            <person name="Waleron K."/>
        </authorList>
    </citation>
    <scope>NUCLEOTIDE SEQUENCE [LARGE SCALE GENOMIC DNA]</scope>
    <source>
        <strain evidence="3 4">DPMB0001</strain>
    </source>
</reference>
<gene>
    <name evidence="3" type="ORF">EGN73_03435</name>
</gene>
<accession>A0A951IWD7</accession>
<keyword evidence="1" id="KW-1133">Transmembrane helix</keyword>
<feature type="domain" description="Thioredoxin" evidence="2">
    <location>
        <begin position="514"/>
        <end position="659"/>
    </location>
</feature>
<proteinExistence type="predicted"/>
<feature type="transmembrane region" description="Helical" evidence="1">
    <location>
        <begin position="6"/>
        <end position="23"/>
    </location>
</feature>
<keyword evidence="4" id="KW-1185">Reference proteome</keyword>
<dbReference type="InterPro" id="IPR013766">
    <property type="entry name" value="Thioredoxin_domain"/>
</dbReference>
<evidence type="ECO:0000313" key="3">
    <source>
        <dbReference type="EMBL" id="MBW3466863.1"/>
    </source>
</evidence>
<keyword evidence="1" id="KW-0812">Transmembrane</keyword>
<dbReference type="RefSeq" id="WP_219287079.1">
    <property type="nucleotide sequence ID" value="NZ_RPHB01000002.1"/>
</dbReference>
<keyword evidence="1" id="KW-0472">Membrane</keyword>
<dbReference type="Pfam" id="PF13905">
    <property type="entry name" value="Thioredoxin_8"/>
    <property type="match status" value="1"/>
</dbReference>
<organism evidence="3 4">
    <name type="scientific">Arthrospiribacter ruber</name>
    <dbReference type="NCBI Taxonomy" id="2487934"/>
    <lineage>
        <taxon>Bacteria</taxon>
        <taxon>Pseudomonadati</taxon>
        <taxon>Bacteroidota</taxon>
        <taxon>Cytophagia</taxon>
        <taxon>Cytophagales</taxon>
        <taxon>Cyclobacteriaceae</taxon>
        <taxon>Arthrospiribacter</taxon>
    </lineage>
</organism>
<dbReference type="InterPro" id="IPR012336">
    <property type="entry name" value="Thioredoxin-like_fold"/>
</dbReference>
<evidence type="ECO:0000313" key="4">
    <source>
        <dbReference type="Proteomes" id="UP000727490"/>
    </source>
</evidence>
<dbReference type="PROSITE" id="PS00194">
    <property type="entry name" value="THIOREDOXIN_1"/>
    <property type="match status" value="1"/>
</dbReference>
<name>A0A951IWD7_9BACT</name>
<dbReference type="InterPro" id="IPR050553">
    <property type="entry name" value="Thioredoxin_ResA/DsbE_sf"/>
</dbReference>
<dbReference type="Proteomes" id="UP000727490">
    <property type="component" value="Unassembled WGS sequence"/>
</dbReference>
<dbReference type="PROSITE" id="PS51352">
    <property type="entry name" value="THIOREDOXIN_2"/>
    <property type="match status" value="1"/>
</dbReference>
<dbReference type="EMBL" id="RPHB01000002">
    <property type="protein sequence ID" value="MBW3466863.1"/>
    <property type="molecule type" value="Genomic_DNA"/>
</dbReference>
<dbReference type="CDD" id="cd02966">
    <property type="entry name" value="TlpA_like_family"/>
    <property type="match status" value="1"/>
</dbReference>
<dbReference type="AlphaFoldDB" id="A0A951IWD7"/>
<dbReference type="InterPro" id="IPR017937">
    <property type="entry name" value="Thioredoxin_CS"/>
</dbReference>
<comment type="caution">
    <text evidence="3">The sequence shown here is derived from an EMBL/GenBank/DDBJ whole genome shotgun (WGS) entry which is preliminary data.</text>
</comment>